<dbReference type="Proteomes" id="UP000321723">
    <property type="component" value="Unassembled WGS sequence"/>
</dbReference>
<dbReference type="EMBL" id="JACHDN010000001">
    <property type="protein sequence ID" value="MBB5474703.1"/>
    <property type="molecule type" value="Genomic_DNA"/>
</dbReference>
<evidence type="ECO:0000313" key="1">
    <source>
        <dbReference type="EMBL" id="GEL47058.1"/>
    </source>
</evidence>
<organism evidence="1 3">
    <name type="scientific">Cellulomonas hominis</name>
    <dbReference type="NCBI Taxonomy" id="156981"/>
    <lineage>
        <taxon>Bacteria</taxon>
        <taxon>Bacillati</taxon>
        <taxon>Actinomycetota</taxon>
        <taxon>Actinomycetes</taxon>
        <taxon>Micrococcales</taxon>
        <taxon>Cellulomonadaceae</taxon>
        <taxon>Cellulomonas</taxon>
    </lineage>
</organism>
<evidence type="ECO:0000313" key="4">
    <source>
        <dbReference type="Proteomes" id="UP000564629"/>
    </source>
</evidence>
<sequence>MADLDADGLLTVPLDRFLELICNPLADDPWGVGPITAAEVWAEIEQPTEPDHGHRADEWCHGCEVRRVAHFVANGVPELDDHPICVDIGLRGYTPRWPLVDGNHRVAALAVLGSPTVRVAVVGDVDKAIAWLT</sequence>
<dbReference type="RefSeq" id="WP_146837828.1">
    <property type="nucleotide sequence ID" value="NZ_BJVQ01000029.1"/>
</dbReference>
<protein>
    <recommendedName>
        <fullName evidence="5">ParB/Sulfiredoxin domain-containing protein</fullName>
    </recommendedName>
</protein>
<dbReference type="Proteomes" id="UP000564629">
    <property type="component" value="Unassembled WGS sequence"/>
</dbReference>
<reference evidence="2 4" key="2">
    <citation type="submission" date="2020-08" db="EMBL/GenBank/DDBJ databases">
        <title>Sequencing the genomes of 1000 actinobacteria strains.</title>
        <authorList>
            <person name="Klenk H.-P."/>
        </authorList>
    </citation>
    <scope>NUCLEOTIDE SEQUENCE [LARGE SCALE GENOMIC DNA]</scope>
    <source>
        <strain evidence="2 4">DSM 9581</strain>
    </source>
</reference>
<evidence type="ECO:0008006" key="5">
    <source>
        <dbReference type="Google" id="ProtNLM"/>
    </source>
</evidence>
<evidence type="ECO:0000313" key="2">
    <source>
        <dbReference type="EMBL" id="MBB5474703.1"/>
    </source>
</evidence>
<dbReference type="EMBL" id="BJVQ01000029">
    <property type="protein sequence ID" value="GEL47058.1"/>
    <property type="molecule type" value="Genomic_DNA"/>
</dbReference>
<keyword evidence="3" id="KW-1185">Reference proteome</keyword>
<evidence type="ECO:0000313" key="3">
    <source>
        <dbReference type="Proteomes" id="UP000321723"/>
    </source>
</evidence>
<dbReference type="AlphaFoldDB" id="A0A511FGS6"/>
<gene>
    <name evidence="1" type="ORF">CHO01_21740</name>
    <name evidence="2" type="ORF">HNR08_003439</name>
</gene>
<comment type="caution">
    <text evidence="1">The sequence shown here is derived from an EMBL/GenBank/DDBJ whole genome shotgun (WGS) entry which is preliminary data.</text>
</comment>
<accession>A0A511FGS6</accession>
<reference evidence="1 3" key="1">
    <citation type="submission" date="2019-07" db="EMBL/GenBank/DDBJ databases">
        <title>Whole genome shotgun sequence of Cellulomonas hominis NBRC 16055.</title>
        <authorList>
            <person name="Hosoyama A."/>
            <person name="Uohara A."/>
            <person name="Ohji S."/>
            <person name="Ichikawa N."/>
        </authorList>
    </citation>
    <scope>NUCLEOTIDE SEQUENCE [LARGE SCALE GENOMIC DNA]</scope>
    <source>
        <strain evidence="1 3">NBRC 16055</strain>
    </source>
</reference>
<proteinExistence type="predicted"/>
<dbReference type="OrthoDB" id="9801496at2"/>
<name>A0A511FGS6_9CELL</name>